<dbReference type="AlphaFoldDB" id="A0A1H7HP32"/>
<evidence type="ECO:0000313" key="3">
    <source>
        <dbReference type="EMBL" id="SEK50790.1"/>
    </source>
</evidence>
<dbReference type="EMBL" id="FOAJ01000002">
    <property type="protein sequence ID" value="SEK50790.1"/>
    <property type="molecule type" value="Genomic_DNA"/>
</dbReference>
<dbReference type="Proteomes" id="UP000199120">
    <property type="component" value="Unassembled WGS sequence"/>
</dbReference>
<protein>
    <recommendedName>
        <fullName evidence="2">Putative DNA-binding domain-containing protein</fullName>
    </recommendedName>
</protein>
<evidence type="ECO:0000313" key="4">
    <source>
        <dbReference type="Proteomes" id="UP000199120"/>
    </source>
</evidence>
<feature type="region of interest" description="Disordered" evidence="1">
    <location>
        <begin position="38"/>
        <end position="58"/>
    </location>
</feature>
<evidence type="ECO:0000256" key="1">
    <source>
        <dbReference type="SAM" id="MobiDB-lite"/>
    </source>
</evidence>
<organism evidence="3 4">
    <name type="scientific">Paraburkholderia caballeronis</name>
    <dbReference type="NCBI Taxonomy" id="416943"/>
    <lineage>
        <taxon>Bacteria</taxon>
        <taxon>Pseudomonadati</taxon>
        <taxon>Pseudomonadota</taxon>
        <taxon>Betaproteobacteria</taxon>
        <taxon>Burkholderiales</taxon>
        <taxon>Burkholderiaceae</taxon>
        <taxon>Paraburkholderia</taxon>
    </lineage>
</organism>
<dbReference type="STRING" id="416943.SAMN05445871_3366"/>
<sequence length="285" mass="30382">MSGGAELETLQRLFADALDDPPRDAQLSAHLRPVVDLQDPLEGSRSSDLAHRDHAAATDAQQAAHHARIGLYRGNVRAARRRALASAYPVLLALTGDPYFDALSLAYARANPSPDADLNRFGAALADFVARYEPDPRHAYFAGVARLEWALHKAAFAADVVPLSPQQWLAMDPAALSDARLAVHPACVALASPFAVDAIWRAHQPGGAWPGRIDTPSWSLVVRPQWRPGVLSQTAAAHAAFVALQNGATLDDALAAGFDLDPGFDFPTQWGAWLGAAAITGLRAD</sequence>
<reference evidence="4" key="1">
    <citation type="submission" date="2016-10" db="EMBL/GenBank/DDBJ databases">
        <authorList>
            <person name="Varghese N."/>
            <person name="Submissions S."/>
        </authorList>
    </citation>
    <scope>NUCLEOTIDE SEQUENCE [LARGE SCALE GENOMIC DNA]</scope>
    <source>
        <strain evidence="4">LMG 26416</strain>
    </source>
</reference>
<name>A0A1H7HP32_9BURK</name>
<dbReference type="RefSeq" id="WP_167627070.1">
    <property type="nucleotide sequence ID" value="NZ_FNSR01000001.1"/>
</dbReference>
<gene>
    <name evidence="3" type="ORF">SAMN05192542_102315</name>
</gene>
<accession>A0A1H7HP32</accession>
<proteinExistence type="predicted"/>
<keyword evidence="4" id="KW-1185">Reference proteome</keyword>
<dbReference type="InterPro" id="IPR018640">
    <property type="entry name" value="DUF2063"/>
</dbReference>
<evidence type="ECO:0000259" key="2">
    <source>
        <dbReference type="Pfam" id="PF09836"/>
    </source>
</evidence>
<dbReference type="Pfam" id="PF09836">
    <property type="entry name" value="DUF2063"/>
    <property type="match status" value="1"/>
</dbReference>
<feature type="domain" description="Putative DNA-binding" evidence="2">
    <location>
        <begin position="22"/>
        <end position="129"/>
    </location>
</feature>